<keyword evidence="11" id="KW-1185">Reference proteome</keyword>
<evidence type="ECO:0000256" key="1">
    <source>
        <dbReference type="ARBA" id="ARBA00005915"/>
    </source>
</evidence>
<sequence length="591" mass="67189">MEKWFIKNKKADFSLIAKQFGISEVLSRLIINRGIKNNEELEAYLNPDYSKMHNPLLLKDVNLSADILIKKIQNGSKIRIVGDYDVDGVISTYLLKTALDRCDANVDYEIPDRVKDGYGINKSIIEKAHNDQVDTIITCDNGIAAIDQIEYAKSLGITVIITDHHDIPFSMEADKKVYHVPDADAVINPKQMDCEYPFKCICGAAVAYKLIEVLYDKMYIPSGEARNLLEFVAIATVCDVMDLVDENRVIVKIGLEKMKKSENLGLKALIRENQLEEHQINTYHLGFIIGPCINASGRLESAKLGLRMLLSSSKEEAAAYARQLKKLNDERKEMTNQGVLNAINIIEESNMKEDKIFVVYLEDCHESIAGIIAGRIKEKYNKPTIILTKGEEGAKGSARSIEEYNMFEELNRCKSLLTKFGGHPMAAGLSMDEENIDLLRRQLNHNTTLTENDLARKISFDMVLPFYEVNIPLIEEFNKLEPFGKGNGKPLFALKDIKIIKGIKLGQNKNVIKLSVYHKENPGRQYTAMLFSDTAAFEENIIFIYGQEQLDKLYEGHNNNISMDMIYYPDINEYNGYQNIQFVIQNYRFLQ</sequence>
<dbReference type="InterPro" id="IPR051673">
    <property type="entry name" value="SSDNA_exonuclease_RecJ"/>
</dbReference>
<dbReference type="Gene3D" id="3.10.310.30">
    <property type="match status" value="1"/>
</dbReference>
<dbReference type="InterPro" id="IPR041122">
    <property type="entry name" value="RecJ_OB"/>
</dbReference>
<evidence type="ECO:0000256" key="2">
    <source>
        <dbReference type="ARBA" id="ARBA00019841"/>
    </source>
</evidence>
<dbReference type="GO" id="GO:0006281">
    <property type="term" value="P:DNA repair"/>
    <property type="evidence" value="ECO:0007669"/>
    <property type="project" value="InterPro"/>
</dbReference>
<evidence type="ECO:0000256" key="4">
    <source>
        <dbReference type="ARBA" id="ARBA00022801"/>
    </source>
</evidence>
<evidence type="ECO:0000256" key="6">
    <source>
        <dbReference type="SAM" id="Coils"/>
    </source>
</evidence>
<keyword evidence="4" id="KW-0378">Hydrolase</keyword>
<reference evidence="10 11" key="1">
    <citation type="submission" date="2018-11" db="EMBL/GenBank/DDBJ databases">
        <title>Genomic Encyclopedia of Type Strains, Phase IV (KMG-IV): sequencing the most valuable type-strain genomes for metagenomic binning, comparative biology and taxonomic classification.</title>
        <authorList>
            <person name="Goeker M."/>
        </authorList>
    </citation>
    <scope>NUCLEOTIDE SEQUENCE [LARGE SCALE GENOMIC DNA]</scope>
    <source>
        <strain evidence="10 11">DSM 26537</strain>
    </source>
</reference>
<evidence type="ECO:0000259" key="7">
    <source>
        <dbReference type="Pfam" id="PF01368"/>
    </source>
</evidence>
<evidence type="ECO:0000313" key="10">
    <source>
        <dbReference type="EMBL" id="ROR25263.1"/>
    </source>
</evidence>
<dbReference type="SUPFAM" id="SSF64182">
    <property type="entry name" value="DHH phosphoesterases"/>
    <property type="match status" value="1"/>
</dbReference>
<dbReference type="PANTHER" id="PTHR30255">
    <property type="entry name" value="SINGLE-STRANDED-DNA-SPECIFIC EXONUCLEASE RECJ"/>
    <property type="match status" value="1"/>
</dbReference>
<dbReference type="PANTHER" id="PTHR30255:SF2">
    <property type="entry name" value="SINGLE-STRANDED-DNA-SPECIFIC EXONUCLEASE RECJ"/>
    <property type="match status" value="1"/>
</dbReference>
<evidence type="ECO:0000256" key="3">
    <source>
        <dbReference type="ARBA" id="ARBA00022722"/>
    </source>
</evidence>
<dbReference type="GO" id="GO:0008409">
    <property type="term" value="F:5'-3' exonuclease activity"/>
    <property type="evidence" value="ECO:0007669"/>
    <property type="project" value="InterPro"/>
</dbReference>
<accession>A0A3N1XEW7</accession>
<dbReference type="Pfam" id="PF01368">
    <property type="entry name" value="DHH"/>
    <property type="match status" value="1"/>
</dbReference>
<evidence type="ECO:0000259" key="9">
    <source>
        <dbReference type="Pfam" id="PF17768"/>
    </source>
</evidence>
<proteinExistence type="inferred from homology"/>
<comment type="caution">
    <text evidence="10">The sequence shown here is derived from an EMBL/GenBank/DDBJ whole genome shotgun (WGS) entry which is preliminary data.</text>
</comment>
<keyword evidence="5 10" id="KW-0269">Exonuclease</keyword>
<organism evidence="10 11">
    <name type="scientific">Mobilisporobacter senegalensis</name>
    <dbReference type="NCBI Taxonomy" id="1329262"/>
    <lineage>
        <taxon>Bacteria</taxon>
        <taxon>Bacillati</taxon>
        <taxon>Bacillota</taxon>
        <taxon>Clostridia</taxon>
        <taxon>Lachnospirales</taxon>
        <taxon>Lachnospiraceae</taxon>
        <taxon>Mobilisporobacter</taxon>
    </lineage>
</organism>
<dbReference type="EMBL" id="RJVG01000011">
    <property type="protein sequence ID" value="ROR25263.1"/>
    <property type="molecule type" value="Genomic_DNA"/>
</dbReference>
<dbReference type="Proteomes" id="UP000273083">
    <property type="component" value="Unassembled WGS sequence"/>
</dbReference>
<dbReference type="InterPro" id="IPR001667">
    <property type="entry name" value="DDH_dom"/>
</dbReference>
<feature type="domain" description="RecJ OB" evidence="9">
    <location>
        <begin position="461"/>
        <end position="585"/>
    </location>
</feature>
<dbReference type="OrthoDB" id="9809852at2"/>
<dbReference type="RefSeq" id="WP_123610409.1">
    <property type="nucleotide sequence ID" value="NZ_RJVG01000011.1"/>
</dbReference>
<dbReference type="NCBIfam" id="TIGR00644">
    <property type="entry name" value="recJ"/>
    <property type="match status" value="1"/>
</dbReference>
<feature type="domain" description="DHHA1" evidence="8">
    <location>
        <begin position="354"/>
        <end position="444"/>
    </location>
</feature>
<name>A0A3N1XEW7_9FIRM</name>
<dbReference type="Pfam" id="PF02272">
    <property type="entry name" value="DHHA1"/>
    <property type="match status" value="1"/>
</dbReference>
<comment type="similarity">
    <text evidence="1">Belongs to the RecJ family.</text>
</comment>
<dbReference type="InterPro" id="IPR003156">
    <property type="entry name" value="DHHA1_dom"/>
</dbReference>
<dbReference type="InterPro" id="IPR004610">
    <property type="entry name" value="RecJ"/>
</dbReference>
<protein>
    <recommendedName>
        <fullName evidence="2">Single-stranded-DNA-specific exonuclease RecJ</fullName>
    </recommendedName>
</protein>
<dbReference type="GO" id="GO:0006310">
    <property type="term" value="P:DNA recombination"/>
    <property type="evidence" value="ECO:0007669"/>
    <property type="project" value="InterPro"/>
</dbReference>
<feature type="coiled-coil region" evidence="6">
    <location>
        <begin position="310"/>
        <end position="337"/>
    </location>
</feature>
<keyword evidence="3" id="KW-0540">Nuclease</keyword>
<dbReference type="AlphaFoldDB" id="A0A3N1XEW7"/>
<evidence type="ECO:0000259" key="8">
    <source>
        <dbReference type="Pfam" id="PF02272"/>
    </source>
</evidence>
<dbReference type="Gene3D" id="3.90.1640.30">
    <property type="match status" value="1"/>
</dbReference>
<dbReference type="InterPro" id="IPR038763">
    <property type="entry name" value="DHH_sf"/>
</dbReference>
<keyword evidence="6" id="KW-0175">Coiled coil</keyword>
<feature type="domain" description="DDH" evidence="7">
    <location>
        <begin position="77"/>
        <end position="236"/>
    </location>
</feature>
<dbReference type="Pfam" id="PF17768">
    <property type="entry name" value="RecJ_OB"/>
    <property type="match status" value="1"/>
</dbReference>
<dbReference type="GO" id="GO:0003676">
    <property type="term" value="F:nucleic acid binding"/>
    <property type="evidence" value="ECO:0007669"/>
    <property type="project" value="InterPro"/>
</dbReference>
<evidence type="ECO:0000256" key="5">
    <source>
        <dbReference type="ARBA" id="ARBA00022839"/>
    </source>
</evidence>
<evidence type="ECO:0000313" key="11">
    <source>
        <dbReference type="Proteomes" id="UP000273083"/>
    </source>
</evidence>
<gene>
    <name evidence="10" type="ORF">EDD66_11124</name>
</gene>